<dbReference type="OrthoDB" id="1896834at2759"/>
<dbReference type="PROSITE" id="PS51370">
    <property type="entry name" value="R"/>
    <property type="match status" value="1"/>
</dbReference>
<dbReference type="Pfam" id="PF03634">
    <property type="entry name" value="TCP"/>
    <property type="match status" value="1"/>
</dbReference>
<dbReference type="AlphaFoldDB" id="Q1WK56"/>
<evidence type="ECO:0000256" key="3">
    <source>
        <dbReference type="ARBA" id="ARBA00023015"/>
    </source>
</evidence>
<evidence type="ECO:0000259" key="8">
    <source>
        <dbReference type="PROSITE" id="PS51369"/>
    </source>
</evidence>
<dbReference type="PANTHER" id="PTHR31072:SF254">
    <property type="entry name" value="TCP FAMILY TRANSCRIPTION FACTOR"/>
    <property type="match status" value="1"/>
</dbReference>
<protein>
    <submittedName>
        <fullName evidence="10">CYC3</fullName>
    </submittedName>
</protein>
<accession>Q1WK56</accession>
<keyword evidence="2" id="KW-0217">Developmental protein</keyword>
<dbReference type="PROSITE" id="PS51369">
    <property type="entry name" value="TCP"/>
    <property type="match status" value="1"/>
</dbReference>
<evidence type="ECO:0000313" key="10">
    <source>
        <dbReference type="EMBL" id="ABB36473.1"/>
    </source>
</evidence>
<keyword evidence="4" id="KW-0238">DNA-binding</keyword>
<evidence type="ECO:0000259" key="9">
    <source>
        <dbReference type="PROSITE" id="PS51370"/>
    </source>
</evidence>
<dbReference type="GO" id="GO:0005634">
    <property type="term" value="C:nucleus"/>
    <property type="evidence" value="ECO:0007669"/>
    <property type="project" value="UniProtKB-SubCell"/>
</dbReference>
<comment type="subcellular location">
    <subcellularLocation>
        <location evidence="1">Nucleus</location>
    </subcellularLocation>
</comment>
<dbReference type="EMBL" id="DQ202477">
    <property type="protein sequence ID" value="ABB36473.1"/>
    <property type="molecule type" value="mRNA"/>
</dbReference>
<dbReference type="PANTHER" id="PTHR31072">
    <property type="entry name" value="TRANSCRIPTION FACTOR TCP4-RELATED"/>
    <property type="match status" value="1"/>
</dbReference>
<dbReference type="GO" id="GO:2000032">
    <property type="term" value="P:regulation of secondary shoot formation"/>
    <property type="evidence" value="ECO:0007669"/>
    <property type="project" value="TreeGrafter"/>
</dbReference>
<dbReference type="InterPro" id="IPR005333">
    <property type="entry name" value="Transcription_factor_TCP"/>
</dbReference>
<keyword evidence="3" id="KW-0805">Transcription regulation</keyword>
<feature type="region of interest" description="Disordered" evidence="7">
    <location>
        <begin position="177"/>
        <end position="216"/>
    </location>
</feature>
<reference evidence="10" key="1">
    <citation type="journal article" date="2006" name="Proc. Natl. Acad. Sci. U.S.A.">
        <title>Control of petal shape and floral zygomorphy in Lotus japonicus.</title>
        <authorList>
            <person name="Feng X."/>
            <person name="Zhao Z."/>
            <person name="Tian Z."/>
            <person name="Xu S."/>
            <person name="Luo Y."/>
            <person name="Cai Z."/>
            <person name="Wang Y."/>
            <person name="Yang J."/>
            <person name="Wang Z."/>
            <person name="Weng L."/>
            <person name="Chen J."/>
            <person name="Zheng L."/>
            <person name="Guo X."/>
            <person name="Luo J."/>
            <person name="Sato S."/>
            <person name="Tabata S."/>
            <person name="Ma W."/>
            <person name="Cao X."/>
            <person name="Hu X."/>
            <person name="Sun C."/>
            <person name="Luo D."/>
        </authorList>
    </citation>
    <scope>NUCLEOTIDE SEQUENCE</scope>
    <source>
        <tissue evidence="10">Young flower</tissue>
    </source>
</reference>
<name>Q1WK56_LOTJA</name>
<evidence type="ECO:0000256" key="4">
    <source>
        <dbReference type="ARBA" id="ARBA00023125"/>
    </source>
</evidence>
<evidence type="ECO:0000256" key="7">
    <source>
        <dbReference type="SAM" id="MobiDB-lite"/>
    </source>
</evidence>
<sequence>MFSSTSYHDSINPFPSSFPSSSYPSLPFLIDPENINNFPQDPLVSHPFIHDSNINDAPIFTHDTTNLAVSVSHLLEQQDPLGGNNYASSIVPNFLRASKPAASASAAAAMATTKKDRHSKIHTSQGLRDRRVRLSSEIARKFFDLQDMLEFDKPSNTLEWLFTKSESAIQELARSKNCSCSSNSNNNPSNNNKSLFGGGDNHNGTNSIRGRGNSKLKWTTQRDQDVCVLQNKKESRERARARARERTCYKMLEDQRCPANTTQIMHQLRSSSPIQLLQPYPHLMDNSEAVSGGGGGDGFNVIEESIMIKRNMMSSNSHPHENHHLAIPNKEAGFNNNYIDYPLLQPYSTTPNWEIATMNMNLSTCFMNQW</sequence>
<keyword evidence="5" id="KW-0804">Transcription</keyword>
<evidence type="ECO:0000256" key="1">
    <source>
        <dbReference type="ARBA" id="ARBA00004123"/>
    </source>
</evidence>
<dbReference type="InterPro" id="IPR017887">
    <property type="entry name" value="TF_TCP_subgr"/>
</dbReference>
<feature type="domain" description="R" evidence="9">
    <location>
        <begin position="233"/>
        <end position="250"/>
    </location>
</feature>
<dbReference type="GeneID" id="130721579"/>
<evidence type="ECO:0000256" key="5">
    <source>
        <dbReference type="ARBA" id="ARBA00023163"/>
    </source>
</evidence>
<evidence type="ECO:0000256" key="6">
    <source>
        <dbReference type="ARBA" id="ARBA00023242"/>
    </source>
</evidence>
<dbReference type="InterPro" id="IPR017888">
    <property type="entry name" value="CYC/TB1_R_domain"/>
</dbReference>
<organism evidence="10">
    <name type="scientific">Lotus japonicus</name>
    <name type="common">Lotus corniculatus var. japonicus</name>
    <dbReference type="NCBI Taxonomy" id="34305"/>
    <lineage>
        <taxon>Eukaryota</taxon>
        <taxon>Viridiplantae</taxon>
        <taxon>Streptophyta</taxon>
        <taxon>Embryophyta</taxon>
        <taxon>Tracheophyta</taxon>
        <taxon>Spermatophyta</taxon>
        <taxon>Magnoliopsida</taxon>
        <taxon>eudicotyledons</taxon>
        <taxon>Gunneridae</taxon>
        <taxon>Pentapetalae</taxon>
        <taxon>rosids</taxon>
        <taxon>fabids</taxon>
        <taxon>Fabales</taxon>
        <taxon>Fabaceae</taxon>
        <taxon>Papilionoideae</taxon>
        <taxon>50 kb inversion clade</taxon>
        <taxon>NPAAA clade</taxon>
        <taxon>Hologalegina</taxon>
        <taxon>robinioid clade</taxon>
        <taxon>Loteae</taxon>
        <taxon>Lotus</taxon>
    </lineage>
</organism>
<feature type="domain" description="TCP" evidence="8">
    <location>
        <begin position="114"/>
        <end position="172"/>
    </location>
</feature>
<dbReference type="GO" id="GO:0043565">
    <property type="term" value="F:sequence-specific DNA binding"/>
    <property type="evidence" value="ECO:0007669"/>
    <property type="project" value="TreeGrafter"/>
</dbReference>
<dbReference type="RefSeq" id="XP_057428364.1">
    <property type="nucleotide sequence ID" value="XM_057572381.1"/>
</dbReference>
<proteinExistence type="evidence at transcript level"/>
<dbReference type="KEGG" id="lja:130721579"/>
<evidence type="ECO:0000256" key="2">
    <source>
        <dbReference type="ARBA" id="ARBA00022473"/>
    </source>
</evidence>
<feature type="compositionally biased region" description="Low complexity" evidence="7">
    <location>
        <begin position="177"/>
        <end position="194"/>
    </location>
</feature>
<keyword evidence="6" id="KW-0539">Nucleus</keyword>
<dbReference type="GO" id="GO:0003700">
    <property type="term" value="F:DNA-binding transcription factor activity"/>
    <property type="evidence" value="ECO:0007669"/>
    <property type="project" value="InterPro"/>
</dbReference>